<evidence type="ECO:0000256" key="7">
    <source>
        <dbReference type="HAMAP-Rule" id="MF_01007"/>
    </source>
</evidence>
<dbReference type="EMBL" id="SOAA01000005">
    <property type="protein sequence ID" value="TDS33110.1"/>
    <property type="molecule type" value="Genomic_DNA"/>
</dbReference>
<dbReference type="Gene3D" id="3.40.50.150">
    <property type="entry name" value="Vaccinia Virus protein VP39"/>
    <property type="match status" value="1"/>
</dbReference>
<dbReference type="Proteomes" id="UP000198612">
    <property type="component" value="Unassembled WGS sequence"/>
</dbReference>
<evidence type="ECO:0000313" key="14">
    <source>
        <dbReference type="Proteomes" id="UP000198612"/>
    </source>
</evidence>
<evidence type="ECO:0000256" key="8">
    <source>
        <dbReference type="SAM" id="MobiDB-lite"/>
    </source>
</evidence>
<comment type="subcellular location">
    <subcellularLocation>
        <location evidence="7">Cytoplasm</location>
    </subcellularLocation>
</comment>
<reference evidence="11 15" key="1">
    <citation type="submission" date="2016-10" db="EMBL/GenBank/DDBJ databases">
        <authorList>
            <person name="de Groot N.N."/>
        </authorList>
    </citation>
    <scope>NUCLEOTIDE SEQUENCE [LARGE SCALE GENOMIC DNA]</scope>
    <source>
        <strain evidence="11 15">WG7</strain>
    </source>
</reference>
<evidence type="ECO:0000313" key="12">
    <source>
        <dbReference type="EMBL" id="SES69939.1"/>
    </source>
</evidence>
<dbReference type="OrthoDB" id="9806637at2"/>
<organism evidence="9 18">
    <name type="scientific">Halanaerobium congolense</name>
    <dbReference type="NCBI Taxonomy" id="54121"/>
    <lineage>
        <taxon>Bacteria</taxon>
        <taxon>Bacillati</taxon>
        <taxon>Bacillota</taxon>
        <taxon>Clostridia</taxon>
        <taxon>Halanaerobiales</taxon>
        <taxon>Halanaerobiaceae</taxon>
        <taxon>Halanaerobium</taxon>
    </lineage>
</organism>
<evidence type="ECO:0000256" key="2">
    <source>
        <dbReference type="ARBA" id="ARBA00022490"/>
    </source>
</evidence>
<feature type="region of interest" description="Disordered" evidence="8">
    <location>
        <begin position="287"/>
        <end position="310"/>
    </location>
</feature>
<dbReference type="PANTHER" id="PTHR11265:SF0">
    <property type="entry name" value="12S RRNA N4-METHYLCYTIDINE METHYLTRANSFERASE"/>
    <property type="match status" value="1"/>
</dbReference>
<keyword evidence="4 7" id="KW-0489">Methyltransferase</keyword>
<dbReference type="FunFam" id="1.10.150.170:FF:000001">
    <property type="entry name" value="Ribosomal RNA small subunit methyltransferase H"/>
    <property type="match status" value="1"/>
</dbReference>
<evidence type="ECO:0000313" key="15">
    <source>
        <dbReference type="Proteomes" id="UP000198945"/>
    </source>
</evidence>
<comment type="catalytic activity">
    <reaction evidence="7">
        <text>cytidine(1402) in 16S rRNA + S-adenosyl-L-methionine = N(4)-methylcytidine(1402) in 16S rRNA + S-adenosyl-L-homocysteine + H(+)</text>
        <dbReference type="Rhea" id="RHEA:42928"/>
        <dbReference type="Rhea" id="RHEA-COMP:10286"/>
        <dbReference type="Rhea" id="RHEA-COMP:10287"/>
        <dbReference type="ChEBI" id="CHEBI:15378"/>
        <dbReference type="ChEBI" id="CHEBI:57856"/>
        <dbReference type="ChEBI" id="CHEBI:59789"/>
        <dbReference type="ChEBI" id="CHEBI:74506"/>
        <dbReference type="ChEBI" id="CHEBI:82748"/>
        <dbReference type="EC" id="2.1.1.199"/>
    </reaction>
</comment>
<dbReference type="EMBL" id="FOHG01000003">
    <property type="protein sequence ID" value="SES69939.1"/>
    <property type="molecule type" value="Genomic_DNA"/>
</dbReference>
<evidence type="ECO:0000313" key="9">
    <source>
        <dbReference type="EMBL" id="SDB95003.1"/>
    </source>
</evidence>
<dbReference type="PANTHER" id="PTHR11265">
    <property type="entry name" value="S-ADENOSYL-METHYLTRANSFERASE MRAW"/>
    <property type="match status" value="1"/>
</dbReference>
<evidence type="ECO:0000256" key="5">
    <source>
        <dbReference type="ARBA" id="ARBA00022679"/>
    </source>
</evidence>
<keyword evidence="3 7" id="KW-0698">rRNA processing</keyword>
<evidence type="ECO:0000313" key="11">
    <source>
        <dbReference type="EMBL" id="SDI09682.1"/>
    </source>
</evidence>
<feature type="binding site" evidence="7">
    <location>
        <position position="107"/>
    </location>
    <ligand>
        <name>S-adenosyl-L-methionine</name>
        <dbReference type="ChEBI" id="CHEBI:59789"/>
    </ligand>
</feature>
<keyword evidence="16" id="KW-1185">Reference proteome</keyword>
<reference evidence="13 17" key="3">
    <citation type="submission" date="2019-03" db="EMBL/GenBank/DDBJ databases">
        <title>Deep subsurface shale carbon reservoir microbial communities from Ohio and West Virginia, USA.</title>
        <authorList>
            <person name="Wrighton K."/>
        </authorList>
    </citation>
    <scope>NUCLEOTIDE SEQUENCE [LARGE SCALE GENOMIC DNA]</scope>
    <source>
        <strain evidence="13 17">UTICA-S4D12</strain>
    </source>
</reference>
<dbReference type="AlphaFoldDB" id="A0A1G6HLG1"/>
<keyword evidence="5 7" id="KW-0808">Transferase</keyword>
<accession>A0A1G6HLG1</accession>
<dbReference type="Gene3D" id="1.10.150.170">
    <property type="entry name" value="Putative methyltransferase TM0872, insert domain"/>
    <property type="match status" value="1"/>
</dbReference>
<evidence type="ECO:0000256" key="4">
    <source>
        <dbReference type="ARBA" id="ARBA00022603"/>
    </source>
</evidence>
<dbReference type="GO" id="GO:0005737">
    <property type="term" value="C:cytoplasm"/>
    <property type="evidence" value="ECO:0007669"/>
    <property type="project" value="UniProtKB-SubCell"/>
</dbReference>
<feature type="binding site" evidence="7">
    <location>
        <position position="53"/>
    </location>
    <ligand>
        <name>S-adenosyl-L-methionine</name>
        <dbReference type="ChEBI" id="CHEBI:59789"/>
    </ligand>
</feature>
<dbReference type="Pfam" id="PF01795">
    <property type="entry name" value="Methyltransf_5"/>
    <property type="match status" value="1"/>
</dbReference>
<dbReference type="Proteomes" id="UP000199519">
    <property type="component" value="Unassembled WGS sequence"/>
</dbReference>
<dbReference type="InterPro" id="IPR023397">
    <property type="entry name" value="SAM-dep_MeTrfase_MraW_recog"/>
</dbReference>
<evidence type="ECO:0000313" key="17">
    <source>
        <dbReference type="Proteomes" id="UP000295758"/>
    </source>
</evidence>
<sequence>MEYKHQAVLLEEAIEYLNIKEDGIYLDGTLGRAGHSSEILKKLSAAGKLIAVDRDTAAIKAVQEKFTDNESLILEHANFQEIDQVLAKLGIEGVDGMLFDLGVSSPQLDNPERGFSYQNDGPLDMRMNPEQKLTAQDIVNNYSQAELERIITEYGEENWAARIAEFIVKMRKEKAIETTSDLVEVIKAAIPKAVRRSGGHPARRTFQALRIETNNELEQLKNLIDKAVSFLNPEGRIVIITFHSLEDRIVKHKFRDLAKDCTCPPDFPICVCDKKAEVKVITSSPIQASDSEKEFNPRSRSAKMRVAEKI</sequence>
<name>A0A1G6HLG1_9FIRM</name>
<dbReference type="EMBL" id="FNEH01000001">
    <property type="protein sequence ID" value="SDI09682.1"/>
    <property type="molecule type" value="Genomic_DNA"/>
</dbReference>
<evidence type="ECO:0000313" key="16">
    <source>
        <dbReference type="Proteomes" id="UP000199519"/>
    </source>
</evidence>
<dbReference type="NCBIfam" id="TIGR00006">
    <property type="entry name" value="16S rRNA (cytosine(1402)-N(4))-methyltransferase RsmH"/>
    <property type="match status" value="1"/>
</dbReference>
<gene>
    <name evidence="7" type="primary">rsmH</name>
    <name evidence="13" type="ORF">BY453_105119</name>
    <name evidence="9" type="ORF">SAMN04488597_10115</name>
    <name evidence="10" type="ORF">SAMN04488598_103158</name>
    <name evidence="12" type="ORF">SAMN04515652_103157</name>
    <name evidence="11" type="ORF">SAMN04515654_101259</name>
</gene>
<dbReference type="EC" id="2.1.1.199" evidence="7"/>
<evidence type="ECO:0000313" key="10">
    <source>
        <dbReference type="EMBL" id="SDE92159.1"/>
    </source>
</evidence>
<dbReference type="SUPFAM" id="SSF81799">
    <property type="entry name" value="Putative methyltransferase TM0872, insert domain"/>
    <property type="match status" value="1"/>
</dbReference>
<protein>
    <recommendedName>
        <fullName evidence="7">Ribosomal RNA small subunit methyltransferase H</fullName>
        <ecNumber evidence="7">2.1.1.199</ecNumber>
    </recommendedName>
    <alternativeName>
        <fullName evidence="7">16S rRNA m(4)C1402 methyltransferase</fullName>
    </alternativeName>
    <alternativeName>
        <fullName evidence="7">rRNA (cytosine-N(4)-)-methyltransferase RsmH</fullName>
    </alternativeName>
</protein>
<dbReference type="STRING" id="54121.SAMN04515653_104202"/>
<dbReference type="InterPro" id="IPR002903">
    <property type="entry name" value="RsmH"/>
</dbReference>
<reference evidence="14 16" key="2">
    <citation type="submission" date="2016-10" db="EMBL/GenBank/DDBJ databases">
        <authorList>
            <person name="Varghese N."/>
            <person name="Submissions S."/>
        </authorList>
    </citation>
    <scope>NUCLEOTIDE SEQUENCE [LARGE SCALE GENOMIC DNA]</scope>
    <source>
        <strain evidence="9 18">WG10</strain>
        <strain evidence="10 16">WG2</strain>
        <strain evidence="12 14">WG5</strain>
    </source>
</reference>
<proteinExistence type="inferred from homology"/>
<dbReference type="EMBL" id="FMYT01000001">
    <property type="protein sequence ID" value="SDB95003.1"/>
    <property type="molecule type" value="Genomic_DNA"/>
</dbReference>
<dbReference type="HAMAP" id="MF_01007">
    <property type="entry name" value="16SrRNA_methyltr_H"/>
    <property type="match status" value="1"/>
</dbReference>
<evidence type="ECO:0000256" key="1">
    <source>
        <dbReference type="ARBA" id="ARBA00010396"/>
    </source>
</evidence>
<evidence type="ECO:0000313" key="13">
    <source>
        <dbReference type="EMBL" id="TDS33110.1"/>
    </source>
</evidence>
<evidence type="ECO:0000256" key="3">
    <source>
        <dbReference type="ARBA" id="ARBA00022552"/>
    </source>
</evidence>
<dbReference type="Proteomes" id="UP000295758">
    <property type="component" value="Unassembled WGS sequence"/>
</dbReference>
<dbReference type="InterPro" id="IPR029063">
    <property type="entry name" value="SAM-dependent_MTases_sf"/>
</dbReference>
<comment type="function">
    <text evidence="7">Specifically methylates the N4 position of cytidine in position 1402 (C1402) of 16S rRNA.</text>
</comment>
<evidence type="ECO:0000256" key="6">
    <source>
        <dbReference type="ARBA" id="ARBA00022691"/>
    </source>
</evidence>
<feature type="binding site" evidence="7">
    <location>
        <position position="79"/>
    </location>
    <ligand>
        <name>S-adenosyl-L-methionine</name>
        <dbReference type="ChEBI" id="CHEBI:59789"/>
    </ligand>
</feature>
<feature type="binding site" evidence="7">
    <location>
        <position position="100"/>
    </location>
    <ligand>
        <name>S-adenosyl-L-methionine</name>
        <dbReference type="ChEBI" id="CHEBI:59789"/>
    </ligand>
</feature>
<evidence type="ECO:0000313" key="18">
    <source>
        <dbReference type="Proteomes" id="UP000324896"/>
    </source>
</evidence>
<dbReference type="GO" id="GO:0071424">
    <property type="term" value="F:rRNA (cytosine-N4-)-methyltransferase activity"/>
    <property type="evidence" value="ECO:0007669"/>
    <property type="project" value="UniProtKB-UniRule"/>
</dbReference>
<comment type="similarity">
    <text evidence="1 7">Belongs to the methyltransferase superfamily. RsmH family.</text>
</comment>
<keyword evidence="6 7" id="KW-0949">S-adenosyl-L-methionine</keyword>
<dbReference type="EMBL" id="FNBJ01000003">
    <property type="protein sequence ID" value="SDE92159.1"/>
    <property type="molecule type" value="Genomic_DNA"/>
</dbReference>
<dbReference type="Proteomes" id="UP000324896">
    <property type="component" value="Unassembled WGS sequence"/>
</dbReference>
<dbReference type="RefSeq" id="WP_073156262.1">
    <property type="nucleotide sequence ID" value="NZ_FMYT01000001.1"/>
</dbReference>
<dbReference type="SUPFAM" id="SSF53335">
    <property type="entry name" value="S-adenosyl-L-methionine-dependent methyltransferases"/>
    <property type="match status" value="1"/>
</dbReference>
<dbReference type="GO" id="GO:0070475">
    <property type="term" value="P:rRNA base methylation"/>
    <property type="evidence" value="ECO:0007669"/>
    <property type="project" value="UniProtKB-UniRule"/>
</dbReference>
<keyword evidence="2 7" id="KW-0963">Cytoplasm</keyword>
<dbReference type="PIRSF" id="PIRSF004486">
    <property type="entry name" value="MraW"/>
    <property type="match status" value="1"/>
</dbReference>
<feature type="binding site" evidence="7">
    <location>
        <begin position="33"/>
        <end position="35"/>
    </location>
    <ligand>
        <name>S-adenosyl-L-methionine</name>
        <dbReference type="ChEBI" id="CHEBI:59789"/>
    </ligand>
</feature>
<dbReference type="Proteomes" id="UP000198945">
    <property type="component" value="Unassembled WGS sequence"/>
</dbReference>